<dbReference type="GO" id="GO:0009251">
    <property type="term" value="P:glucan catabolic process"/>
    <property type="evidence" value="ECO:0007669"/>
    <property type="project" value="TreeGrafter"/>
</dbReference>
<sequence length="409" mass="44503">MAYNQTGSELGSIPHYQQIQNPFSDAEGVHMTDDYGNPMGPPPAYKEEVTETQQATQGDGNGQGSWWSRLGWKKWAIVAAAIAVLIVAIVVPVELTKKNNSYPDYTQLSYTLEDTYSGTSFFDNFEYFTGYDPSSGFVHYVPATTANSTQYNMTYASSTSAVIKVDTTVDNSTVPNAETGRFSVRIESKKQYASGLFIFDVIHAPLGCATWPALWLSDPSNWPTNGEIDIMEAVNVVDDVANQMTLHTSSGCSMKNVKRKETGSVDGTNCVNSTSNDGCAVIDDDGFTFGPTFNSKGGGVIAMELRTEGIRMWDWWRGAIPADITAGTPDPSTWKTANADFPNTSCDITTHFKNQSIIANIDLCGDWAGSASIYSETCSGLCTSQVAYNNTAFTDAYWEFGAFQVYTAS</sequence>
<feature type="region of interest" description="Disordered" evidence="1">
    <location>
        <begin position="27"/>
        <end position="63"/>
    </location>
</feature>
<evidence type="ECO:0000256" key="1">
    <source>
        <dbReference type="SAM" id="MobiDB-lite"/>
    </source>
</evidence>
<dbReference type="AlphaFoldDB" id="A0A9P7Z7P9"/>
<protein>
    <submittedName>
        <fullName evidence="4">Glycoside hydrolase family 16 protein</fullName>
    </submittedName>
</protein>
<evidence type="ECO:0000259" key="3">
    <source>
        <dbReference type="PROSITE" id="PS51762"/>
    </source>
</evidence>
<dbReference type="InterPro" id="IPR000757">
    <property type="entry name" value="Beta-glucanase-like"/>
</dbReference>
<dbReference type="Proteomes" id="UP000887226">
    <property type="component" value="Unassembled WGS sequence"/>
</dbReference>
<proteinExistence type="predicted"/>
<evidence type="ECO:0000256" key="2">
    <source>
        <dbReference type="SAM" id="Phobius"/>
    </source>
</evidence>
<dbReference type="PANTHER" id="PTHR10963:SF42">
    <property type="entry name" value="PUTATIVE (AFU_ORTHOLOGUE AFUA_5G02280)-RELATED"/>
    <property type="match status" value="1"/>
</dbReference>
<dbReference type="CDD" id="cd02181">
    <property type="entry name" value="GH16_fungal_Lam16A_glucanase"/>
    <property type="match status" value="1"/>
</dbReference>
<name>A0A9P7Z7P9_9HELO</name>
<keyword evidence="2" id="KW-0472">Membrane</keyword>
<dbReference type="GO" id="GO:0004553">
    <property type="term" value="F:hydrolase activity, hydrolyzing O-glycosyl compounds"/>
    <property type="evidence" value="ECO:0007669"/>
    <property type="project" value="InterPro"/>
</dbReference>
<keyword evidence="2" id="KW-0812">Transmembrane</keyword>
<dbReference type="InterPro" id="IPR013320">
    <property type="entry name" value="ConA-like_dom_sf"/>
</dbReference>
<feature type="transmembrane region" description="Helical" evidence="2">
    <location>
        <begin position="75"/>
        <end position="93"/>
    </location>
</feature>
<organism evidence="4 5">
    <name type="scientific">Calycina marina</name>
    <dbReference type="NCBI Taxonomy" id="1763456"/>
    <lineage>
        <taxon>Eukaryota</taxon>
        <taxon>Fungi</taxon>
        <taxon>Dikarya</taxon>
        <taxon>Ascomycota</taxon>
        <taxon>Pezizomycotina</taxon>
        <taxon>Leotiomycetes</taxon>
        <taxon>Helotiales</taxon>
        <taxon>Pezizellaceae</taxon>
        <taxon>Calycina</taxon>
    </lineage>
</organism>
<dbReference type="Pfam" id="PF26113">
    <property type="entry name" value="GH16_XgeA"/>
    <property type="match status" value="1"/>
</dbReference>
<dbReference type="Gene3D" id="2.60.120.200">
    <property type="match status" value="1"/>
</dbReference>
<evidence type="ECO:0000313" key="5">
    <source>
        <dbReference type="Proteomes" id="UP000887226"/>
    </source>
</evidence>
<dbReference type="PANTHER" id="PTHR10963">
    <property type="entry name" value="GLYCOSYL HYDROLASE-RELATED"/>
    <property type="match status" value="1"/>
</dbReference>
<evidence type="ECO:0000313" key="4">
    <source>
        <dbReference type="EMBL" id="KAG9246423.1"/>
    </source>
</evidence>
<reference evidence="4" key="1">
    <citation type="journal article" date="2021" name="IMA Fungus">
        <title>Genomic characterization of three marine fungi, including Emericellopsis atlantica sp. nov. with signatures of a generalist lifestyle and marine biomass degradation.</title>
        <authorList>
            <person name="Hagestad O.C."/>
            <person name="Hou L."/>
            <person name="Andersen J.H."/>
            <person name="Hansen E.H."/>
            <person name="Altermark B."/>
            <person name="Li C."/>
            <person name="Kuhnert E."/>
            <person name="Cox R.J."/>
            <person name="Crous P.W."/>
            <person name="Spatafora J.W."/>
            <person name="Lail K."/>
            <person name="Amirebrahimi M."/>
            <person name="Lipzen A."/>
            <person name="Pangilinan J."/>
            <person name="Andreopoulos W."/>
            <person name="Hayes R.D."/>
            <person name="Ng V."/>
            <person name="Grigoriev I.V."/>
            <person name="Jackson S.A."/>
            <person name="Sutton T.D.S."/>
            <person name="Dobson A.D.W."/>
            <person name="Rama T."/>
        </authorList>
    </citation>
    <scope>NUCLEOTIDE SEQUENCE</scope>
    <source>
        <strain evidence="4">TRa3180A</strain>
    </source>
</reference>
<feature type="domain" description="GH16" evidence="3">
    <location>
        <begin position="95"/>
        <end position="376"/>
    </location>
</feature>
<keyword evidence="4" id="KW-0378">Hydrolase</keyword>
<dbReference type="OrthoDB" id="192832at2759"/>
<dbReference type="PROSITE" id="PS51762">
    <property type="entry name" value="GH16_2"/>
    <property type="match status" value="1"/>
</dbReference>
<keyword evidence="2" id="KW-1133">Transmembrane helix</keyword>
<dbReference type="SUPFAM" id="SSF49899">
    <property type="entry name" value="Concanavalin A-like lectins/glucanases"/>
    <property type="match status" value="1"/>
</dbReference>
<accession>A0A9P7Z7P9</accession>
<keyword evidence="5" id="KW-1185">Reference proteome</keyword>
<dbReference type="EMBL" id="MU253805">
    <property type="protein sequence ID" value="KAG9246423.1"/>
    <property type="molecule type" value="Genomic_DNA"/>
</dbReference>
<dbReference type="InterPro" id="IPR050546">
    <property type="entry name" value="Glycosyl_Hydrlase_16"/>
</dbReference>
<comment type="caution">
    <text evidence="4">The sequence shown here is derived from an EMBL/GenBank/DDBJ whole genome shotgun (WGS) entry which is preliminary data.</text>
</comment>
<gene>
    <name evidence="4" type="ORF">BJ878DRAFT_285070</name>
</gene>